<keyword evidence="2" id="KW-0808">Transferase</keyword>
<dbReference type="PANTHER" id="PTHR47983:SF12">
    <property type="entry name" value="PTI1-LIKE TYROSINE-PROTEIN KINASE 2-RELATED"/>
    <property type="match status" value="1"/>
</dbReference>
<keyword evidence="4" id="KW-0418">Kinase</keyword>
<reference evidence="9" key="1">
    <citation type="journal article" date="2014" name="Nat. Commun.">
        <title>The emerging biofuel crop Camelina sativa retains a highly undifferentiated hexaploid genome structure.</title>
        <authorList>
            <person name="Kagale S."/>
            <person name="Koh C."/>
            <person name="Nixon J."/>
            <person name="Bollina V."/>
            <person name="Clarke W.E."/>
            <person name="Tuteja R."/>
            <person name="Spillane C."/>
            <person name="Robinson S.J."/>
            <person name="Links M.G."/>
            <person name="Clarke C."/>
            <person name="Higgins E.E."/>
            <person name="Huebert T."/>
            <person name="Sharpe A.G."/>
            <person name="Parkin I.A."/>
        </authorList>
    </citation>
    <scope>NUCLEOTIDE SEQUENCE [LARGE SCALE GENOMIC DNA]</scope>
    <source>
        <strain evidence="9">cv. DH55</strain>
    </source>
</reference>
<evidence type="ECO:0000256" key="1">
    <source>
        <dbReference type="ARBA" id="ARBA00022553"/>
    </source>
</evidence>
<keyword evidence="9" id="KW-1185">Reference proteome</keyword>
<sequence length="248" mass="27476">MRKWICCAPKQKVSDSSNDGLHLKSPNHAAAKPEEAQREPLPIQVPRLSIDEVKEKTDNFGSKSLIGEGSYGRVYYATLNDGNSVALKKLDVDPEAETNAKFLSQVSMVSRLKHKNFIQLVGYCVGENLRVLAYEFAPLGSLHDILHGIKSDVYSFGVVLLELLTGRKPLDRTMPRGQQSLVTWATPRLSQDNVMQCVDPKLKGEYPPKSVAKLATVAALCVQYESECRPTMSTIVKALQNLLKPRVP</sequence>
<accession>A0ABM1Q707</accession>
<dbReference type="PROSITE" id="PS50011">
    <property type="entry name" value="PROTEIN_KINASE_DOM"/>
    <property type="match status" value="1"/>
</dbReference>
<dbReference type="InterPro" id="IPR017441">
    <property type="entry name" value="Protein_kinase_ATP_BS"/>
</dbReference>
<evidence type="ECO:0000256" key="6">
    <source>
        <dbReference type="PROSITE-ProRule" id="PRU10141"/>
    </source>
</evidence>
<evidence type="ECO:0000256" key="4">
    <source>
        <dbReference type="ARBA" id="ARBA00022777"/>
    </source>
</evidence>
<dbReference type="PANTHER" id="PTHR47983">
    <property type="entry name" value="PTO-INTERACTING PROTEIN 1-LIKE"/>
    <property type="match status" value="1"/>
</dbReference>
<dbReference type="InterPro" id="IPR000719">
    <property type="entry name" value="Prot_kinase_dom"/>
</dbReference>
<dbReference type="InterPro" id="IPR052101">
    <property type="entry name" value="Plant_StressResp_Kinase"/>
</dbReference>
<proteinExistence type="predicted"/>
<feature type="region of interest" description="Disordered" evidence="7">
    <location>
        <begin position="12"/>
        <end position="40"/>
    </location>
</feature>
<dbReference type="SUPFAM" id="SSF56112">
    <property type="entry name" value="Protein kinase-like (PK-like)"/>
    <property type="match status" value="1"/>
</dbReference>
<evidence type="ECO:0000259" key="8">
    <source>
        <dbReference type="PROSITE" id="PS50011"/>
    </source>
</evidence>
<evidence type="ECO:0000256" key="5">
    <source>
        <dbReference type="ARBA" id="ARBA00022840"/>
    </source>
</evidence>
<dbReference type="PROSITE" id="PS00107">
    <property type="entry name" value="PROTEIN_KINASE_ATP"/>
    <property type="match status" value="1"/>
</dbReference>
<feature type="domain" description="Protein kinase" evidence="8">
    <location>
        <begin position="60"/>
        <end position="248"/>
    </location>
</feature>
<dbReference type="InterPro" id="IPR001245">
    <property type="entry name" value="Ser-Thr/Tyr_kinase_cat_dom"/>
</dbReference>
<keyword evidence="5 6" id="KW-0067">ATP-binding</keyword>
<name>A0ABM1Q707_CAMSA</name>
<evidence type="ECO:0000313" key="10">
    <source>
        <dbReference type="RefSeq" id="XP_019082545.1"/>
    </source>
</evidence>
<organism evidence="9 10">
    <name type="scientific">Camelina sativa</name>
    <name type="common">False flax</name>
    <name type="synonym">Myagrum sativum</name>
    <dbReference type="NCBI Taxonomy" id="90675"/>
    <lineage>
        <taxon>Eukaryota</taxon>
        <taxon>Viridiplantae</taxon>
        <taxon>Streptophyta</taxon>
        <taxon>Embryophyta</taxon>
        <taxon>Tracheophyta</taxon>
        <taxon>Spermatophyta</taxon>
        <taxon>Magnoliopsida</taxon>
        <taxon>eudicotyledons</taxon>
        <taxon>Gunneridae</taxon>
        <taxon>Pentapetalae</taxon>
        <taxon>rosids</taxon>
        <taxon>malvids</taxon>
        <taxon>Brassicales</taxon>
        <taxon>Brassicaceae</taxon>
        <taxon>Camelineae</taxon>
        <taxon>Camelina</taxon>
    </lineage>
</organism>
<evidence type="ECO:0000313" key="9">
    <source>
        <dbReference type="Proteomes" id="UP000694864"/>
    </source>
</evidence>
<protein>
    <submittedName>
        <fullName evidence="10">PTI1-like tyrosine-protein kinase 2</fullName>
    </submittedName>
</protein>
<keyword evidence="1" id="KW-0597">Phosphoprotein</keyword>
<dbReference type="GeneID" id="104704343"/>
<dbReference type="Gene3D" id="1.10.510.10">
    <property type="entry name" value="Transferase(Phosphotransferase) domain 1"/>
    <property type="match status" value="1"/>
</dbReference>
<evidence type="ECO:0000256" key="2">
    <source>
        <dbReference type="ARBA" id="ARBA00022679"/>
    </source>
</evidence>
<dbReference type="Proteomes" id="UP000694864">
    <property type="component" value="Chromosome 7"/>
</dbReference>
<evidence type="ECO:0000256" key="7">
    <source>
        <dbReference type="SAM" id="MobiDB-lite"/>
    </source>
</evidence>
<keyword evidence="3 6" id="KW-0547">Nucleotide-binding</keyword>
<reference evidence="10" key="2">
    <citation type="submission" date="2025-08" db="UniProtKB">
        <authorList>
            <consortium name="RefSeq"/>
        </authorList>
    </citation>
    <scope>IDENTIFICATION</scope>
    <source>
        <tissue evidence="10">Leaf</tissue>
    </source>
</reference>
<dbReference type="Pfam" id="PF07714">
    <property type="entry name" value="PK_Tyr_Ser-Thr"/>
    <property type="match status" value="2"/>
</dbReference>
<gene>
    <name evidence="10" type="primary">LOC104704343</name>
</gene>
<evidence type="ECO:0000256" key="3">
    <source>
        <dbReference type="ARBA" id="ARBA00022741"/>
    </source>
</evidence>
<dbReference type="RefSeq" id="XP_019082545.1">
    <property type="nucleotide sequence ID" value="XM_019227000.1"/>
</dbReference>
<dbReference type="Gene3D" id="3.30.200.20">
    <property type="entry name" value="Phosphorylase Kinase, domain 1"/>
    <property type="match status" value="1"/>
</dbReference>
<feature type="binding site" evidence="6">
    <location>
        <position position="88"/>
    </location>
    <ligand>
        <name>ATP</name>
        <dbReference type="ChEBI" id="CHEBI:30616"/>
    </ligand>
</feature>
<dbReference type="InterPro" id="IPR011009">
    <property type="entry name" value="Kinase-like_dom_sf"/>
</dbReference>